<keyword evidence="5" id="KW-1185">Reference proteome</keyword>
<evidence type="ECO:0000256" key="1">
    <source>
        <dbReference type="SAM" id="MobiDB-lite"/>
    </source>
</evidence>
<dbReference type="KEGG" id="tpla:ElP_66440"/>
<dbReference type="Pfam" id="PF01514">
    <property type="entry name" value="YscJ_FliF"/>
    <property type="match status" value="1"/>
</dbReference>
<proteinExistence type="predicted"/>
<feature type="region of interest" description="Disordered" evidence="1">
    <location>
        <begin position="452"/>
        <end position="492"/>
    </location>
</feature>
<feature type="region of interest" description="Disordered" evidence="1">
    <location>
        <begin position="316"/>
        <end position="336"/>
    </location>
</feature>
<protein>
    <submittedName>
        <fullName evidence="4">Flagellar MS-ring protein</fullName>
    </submittedName>
</protein>
<keyword evidence="2" id="KW-0812">Transmembrane</keyword>
<feature type="compositionally biased region" description="Basic and acidic residues" evidence="1">
    <location>
        <begin position="465"/>
        <end position="492"/>
    </location>
</feature>
<feature type="domain" description="Flagellar M-ring N-terminal" evidence="3">
    <location>
        <begin position="83"/>
        <end position="237"/>
    </location>
</feature>
<evidence type="ECO:0000259" key="3">
    <source>
        <dbReference type="Pfam" id="PF01514"/>
    </source>
</evidence>
<keyword evidence="4" id="KW-0969">Cilium</keyword>
<gene>
    <name evidence="4" type="ORF">ElP_66440</name>
</gene>
<evidence type="ECO:0000313" key="5">
    <source>
        <dbReference type="Proteomes" id="UP000317835"/>
    </source>
</evidence>
<keyword evidence="4" id="KW-0282">Flagellum</keyword>
<dbReference type="AlphaFoldDB" id="A0A518HCV0"/>
<dbReference type="InterPro" id="IPR043427">
    <property type="entry name" value="YscJ/FliF"/>
</dbReference>
<dbReference type="Proteomes" id="UP000317835">
    <property type="component" value="Chromosome"/>
</dbReference>
<dbReference type="RefSeq" id="WP_145277383.1">
    <property type="nucleotide sequence ID" value="NZ_CP036426.1"/>
</dbReference>
<name>A0A518HCV0_9BACT</name>
<dbReference type="PANTHER" id="PTHR30046:SF0">
    <property type="entry name" value="FLAGELLAR M-RING PROTEIN"/>
    <property type="match status" value="1"/>
</dbReference>
<evidence type="ECO:0000256" key="2">
    <source>
        <dbReference type="SAM" id="Phobius"/>
    </source>
</evidence>
<dbReference type="EMBL" id="CP036426">
    <property type="protein sequence ID" value="QDV38689.1"/>
    <property type="molecule type" value="Genomic_DNA"/>
</dbReference>
<feature type="transmembrane region" description="Helical" evidence="2">
    <location>
        <begin position="43"/>
        <end position="61"/>
    </location>
</feature>
<keyword evidence="4" id="KW-0966">Cell projection</keyword>
<accession>A0A518HCV0</accession>
<reference evidence="4 5" key="1">
    <citation type="submission" date="2019-02" db="EMBL/GenBank/DDBJ databases">
        <title>Deep-cultivation of Planctomycetes and their phenomic and genomic characterization uncovers novel biology.</title>
        <authorList>
            <person name="Wiegand S."/>
            <person name="Jogler M."/>
            <person name="Boedeker C."/>
            <person name="Pinto D."/>
            <person name="Vollmers J."/>
            <person name="Rivas-Marin E."/>
            <person name="Kohn T."/>
            <person name="Peeters S.H."/>
            <person name="Heuer A."/>
            <person name="Rast P."/>
            <person name="Oberbeckmann S."/>
            <person name="Bunk B."/>
            <person name="Jeske O."/>
            <person name="Meyerdierks A."/>
            <person name="Storesund J.E."/>
            <person name="Kallscheuer N."/>
            <person name="Luecker S."/>
            <person name="Lage O.M."/>
            <person name="Pohl T."/>
            <person name="Merkel B.J."/>
            <person name="Hornburger P."/>
            <person name="Mueller R.-W."/>
            <person name="Bruemmer F."/>
            <person name="Labrenz M."/>
            <person name="Spormann A.M."/>
            <person name="Op den Camp H."/>
            <person name="Overmann J."/>
            <person name="Amann R."/>
            <person name="Jetten M.S.M."/>
            <person name="Mascher T."/>
            <person name="Medema M.H."/>
            <person name="Devos D.P."/>
            <person name="Kaster A.-K."/>
            <person name="Ovreas L."/>
            <person name="Rohde M."/>
            <person name="Galperin M.Y."/>
            <person name="Jogler C."/>
        </authorList>
    </citation>
    <scope>NUCLEOTIDE SEQUENCE [LARGE SCALE GENOMIC DNA]</scope>
    <source>
        <strain evidence="4 5">ElP</strain>
    </source>
</reference>
<organism evidence="4 5">
    <name type="scientific">Tautonia plasticadhaerens</name>
    <dbReference type="NCBI Taxonomy" id="2527974"/>
    <lineage>
        <taxon>Bacteria</taxon>
        <taxon>Pseudomonadati</taxon>
        <taxon>Planctomycetota</taxon>
        <taxon>Planctomycetia</taxon>
        <taxon>Isosphaerales</taxon>
        <taxon>Isosphaeraceae</taxon>
        <taxon>Tautonia</taxon>
    </lineage>
</organism>
<dbReference type="OrthoDB" id="9807026at2"/>
<dbReference type="InterPro" id="IPR006182">
    <property type="entry name" value="FliF_N_dom"/>
</dbReference>
<feature type="region of interest" description="Disordered" evidence="1">
    <location>
        <begin position="278"/>
        <end position="301"/>
    </location>
</feature>
<evidence type="ECO:0000313" key="4">
    <source>
        <dbReference type="EMBL" id="QDV38689.1"/>
    </source>
</evidence>
<keyword evidence="2" id="KW-0472">Membrane</keyword>
<dbReference type="PANTHER" id="PTHR30046">
    <property type="entry name" value="FLAGELLAR M-RING PROTEIN"/>
    <property type="match status" value="1"/>
</dbReference>
<sequence>MRIEDREAVGARPAPAIGKGRLADRLGPIGRWFRDRRGASRRAAALAVASALAAAAGMALVSPESPRVSWLDNGRSFAPDELEALDRALAIKGIGAEPDDRGRLGVSPDREAEALKVLEQEGLARRPLSREFADPLRPGILADARERAQVVLTSKAAKIRGALERIPGLLSAEVELHPGPSRPFADPEPARAGIRLTADRDRAISPDTVGRVLNVVTAFTGLEAKDVTIIDAKGDALLKAGDDRYAQSMQAEARARGWEAAIAEELGRSVEGVRVEVTLEGPPGPSPRAPGPTAAREEPEAPRWTAVAVVPNGPMSLARPAPPRASPPTDSEGPGAVAPRAKVLVEVPAGYYLARHDAFADGKQPRREVLDRFVSYTEDYVRRIVTHVIPEESRGPVQILMGPLPPEPAEHAPRAREARGWPEYWWAPAVIIGVGAALALLASAGGWLPGLRPPPGSAPAAAEPPRPHLPDLRDDDAPGPADRVRELVRRDPSAAAAVLRRWVEQGVDA</sequence>
<keyword evidence="2" id="KW-1133">Transmembrane helix</keyword>